<evidence type="ECO:0000256" key="1">
    <source>
        <dbReference type="SAM" id="Phobius"/>
    </source>
</evidence>
<dbReference type="GO" id="GO:0005504">
    <property type="term" value="F:fatty acid binding"/>
    <property type="evidence" value="ECO:0007669"/>
    <property type="project" value="InterPro"/>
</dbReference>
<dbReference type="KEGG" id="boe:106312742"/>
<reference evidence="3 4" key="1">
    <citation type="journal article" date="2014" name="Genome Biol.">
        <title>Transcriptome and methylome profiling reveals relics of genome dominance in the mesopolyploid Brassica oleracea.</title>
        <authorList>
            <person name="Parkin I.A."/>
            <person name="Koh C."/>
            <person name="Tang H."/>
            <person name="Robinson S.J."/>
            <person name="Kagale S."/>
            <person name="Clarke W.E."/>
            <person name="Town C.D."/>
            <person name="Nixon J."/>
            <person name="Krishnakumar V."/>
            <person name="Bidwell S.L."/>
            <person name="Denoeud F."/>
            <person name="Belcram H."/>
            <person name="Links M.G."/>
            <person name="Just J."/>
            <person name="Clarke C."/>
            <person name="Bender T."/>
            <person name="Huebert T."/>
            <person name="Mason A.S."/>
            <person name="Pires J.C."/>
            <person name="Barker G."/>
            <person name="Moore J."/>
            <person name="Walley P.G."/>
            <person name="Manoli S."/>
            <person name="Batley J."/>
            <person name="Edwards D."/>
            <person name="Nelson M.N."/>
            <person name="Wang X."/>
            <person name="Paterson A.H."/>
            <person name="King G."/>
            <person name="Bancroft I."/>
            <person name="Chalhoub B."/>
            <person name="Sharpe A.G."/>
        </authorList>
    </citation>
    <scope>NUCLEOTIDE SEQUENCE</scope>
    <source>
        <strain evidence="3 4">cv. TO1000</strain>
    </source>
</reference>
<dbReference type="GO" id="GO:0009627">
    <property type="term" value="P:systemic acquired resistance"/>
    <property type="evidence" value="ECO:0007669"/>
    <property type="project" value="InterPro"/>
</dbReference>
<proteinExistence type="predicted"/>
<dbReference type="Gene3D" id="1.10.110.10">
    <property type="entry name" value="Plant lipid-transfer and hydrophobic proteins"/>
    <property type="match status" value="1"/>
</dbReference>
<dbReference type="InterPro" id="IPR016140">
    <property type="entry name" value="Bifunc_inhib/LTP/seed_store"/>
</dbReference>
<dbReference type="InterPro" id="IPR036312">
    <property type="entry name" value="Bifun_inhib/LTP/seed_sf"/>
</dbReference>
<protein>
    <recommendedName>
        <fullName evidence="2">Bifunctional inhibitor/plant lipid transfer protein/seed storage helical domain-containing protein</fullName>
    </recommendedName>
</protein>
<evidence type="ECO:0000259" key="2">
    <source>
        <dbReference type="SMART" id="SM00499"/>
    </source>
</evidence>
<dbReference type="eggNOG" id="ENOG502S5C6">
    <property type="taxonomic scope" value="Eukaryota"/>
</dbReference>
<organism evidence="3 4">
    <name type="scientific">Brassica oleracea var. oleracea</name>
    <dbReference type="NCBI Taxonomy" id="109376"/>
    <lineage>
        <taxon>Eukaryota</taxon>
        <taxon>Viridiplantae</taxon>
        <taxon>Streptophyta</taxon>
        <taxon>Embryophyta</taxon>
        <taxon>Tracheophyta</taxon>
        <taxon>Spermatophyta</taxon>
        <taxon>Magnoliopsida</taxon>
        <taxon>eudicotyledons</taxon>
        <taxon>Gunneridae</taxon>
        <taxon>Pentapetalae</taxon>
        <taxon>rosids</taxon>
        <taxon>malvids</taxon>
        <taxon>Brassicales</taxon>
        <taxon>Brassicaceae</taxon>
        <taxon>Brassiceae</taxon>
        <taxon>Brassica</taxon>
    </lineage>
</organism>
<dbReference type="PANTHER" id="PTHR33122">
    <property type="entry name" value="LIPID BINDING PROTEIN-RELATED"/>
    <property type="match status" value="1"/>
</dbReference>
<dbReference type="Pfam" id="PF00234">
    <property type="entry name" value="Tryp_alpha_amyl"/>
    <property type="match status" value="1"/>
</dbReference>
<dbReference type="HOGENOM" id="CLU_1995758_0_0_1"/>
<keyword evidence="1" id="KW-1133">Transmembrane helix</keyword>
<keyword evidence="1" id="KW-0472">Membrane</keyword>
<dbReference type="RefSeq" id="XP_013605822.1">
    <property type="nucleotide sequence ID" value="XM_013750368.1"/>
</dbReference>
<dbReference type="EnsemblPlants" id="Bo8g080940.1">
    <property type="protein sequence ID" value="Bo8g080940.1"/>
    <property type="gene ID" value="Bo8g080940"/>
</dbReference>
<keyword evidence="1" id="KW-0812">Transmembrane</keyword>
<sequence length="150" mass="16128">MTPLHSIKKHHHLVAHHASSHYTIIVYVMKAVRVVGLAMALLMTITVLTIVTAQLEDQQPPPPMLPEEEVGGCSRTFFSALVQLIPCRAAVAPFSPIPPTQSCCSAVVTLGRPCLCLLANGPPLSGIDRSMALQLPQRCSANFPPCDIIN</sequence>
<dbReference type="OMA" id="SSHYTII"/>
<evidence type="ECO:0000313" key="4">
    <source>
        <dbReference type="Proteomes" id="UP000032141"/>
    </source>
</evidence>
<dbReference type="Proteomes" id="UP000032141">
    <property type="component" value="Chromosome C8"/>
</dbReference>
<dbReference type="GeneID" id="106312742"/>
<keyword evidence="4" id="KW-1185">Reference proteome</keyword>
<accession>A0A0D3DS86</accession>
<name>A0A0D3DS86_BRAOL</name>
<feature type="transmembrane region" description="Helical" evidence="1">
    <location>
        <begin position="34"/>
        <end position="55"/>
    </location>
</feature>
<dbReference type="SMART" id="SM00499">
    <property type="entry name" value="AAI"/>
    <property type="match status" value="1"/>
</dbReference>
<dbReference type="InterPro" id="IPR039265">
    <property type="entry name" value="DIR1-like"/>
</dbReference>
<dbReference type="SUPFAM" id="SSF47699">
    <property type="entry name" value="Bifunctional inhibitor/lipid-transfer protein/seed storage 2S albumin"/>
    <property type="match status" value="1"/>
</dbReference>
<reference evidence="3" key="2">
    <citation type="submission" date="2015-03" db="UniProtKB">
        <authorList>
            <consortium name="EnsemblPlants"/>
        </authorList>
    </citation>
    <scope>IDENTIFICATION</scope>
</reference>
<dbReference type="Gramene" id="Bo8g080940.1">
    <property type="protein sequence ID" value="Bo8g080940.1"/>
    <property type="gene ID" value="Bo8g080940"/>
</dbReference>
<dbReference type="AlphaFoldDB" id="A0A0D3DS86"/>
<dbReference type="PANTHER" id="PTHR33122:SF39">
    <property type="entry name" value="BIFUNCTIONAL INHIBITOR_PLANT LIPID TRANSFER PROTEIN_SEED STORAGE HELICAL DOMAIN-CONTAINING PROTEIN"/>
    <property type="match status" value="1"/>
</dbReference>
<evidence type="ECO:0000313" key="3">
    <source>
        <dbReference type="EnsemblPlants" id="Bo8g080940.1"/>
    </source>
</evidence>
<feature type="domain" description="Bifunctional inhibitor/plant lipid transfer protein/seed storage helical" evidence="2">
    <location>
        <begin position="73"/>
        <end position="146"/>
    </location>
</feature>